<dbReference type="EC" id="2.5.1.-" evidence="5"/>
<evidence type="ECO:0000256" key="5">
    <source>
        <dbReference type="HAMAP-Rule" id="MF_01139"/>
    </source>
</evidence>
<dbReference type="NCBIfam" id="NF011403">
    <property type="entry name" value="PRK14828.1"/>
    <property type="match status" value="1"/>
</dbReference>
<sequence length="282" mass="31130">MAEAPRGAIRWPSPAVGGDEGTGHVALRAVRSALEAVYVRRLARKLEGRPRPRHVAVMLDGNRRWARGAGHDDVREGYRVGGAKVGDFLRWCDASDIEHVTLWMLSDDNLSAPPAELGPLLEIIEETVASICAADEDWQIEVIGALDLLPGETARTLKDAVARTTGRSGLKVDVAVGYGGRREVVDAVKSAFDKHIAGGGDPRELAENFDLQHITDNLYSPAGHDTDFIIRTSGEQRLSGFLLWQSAYAEVHFVEVLWPAFRQIDLLRALRSYADRDRRYGR</sequence>
<comment type="caution">
    <text evidence="5">Lacks conserved residue(s) required for the propagation of feature annotation.</text>
</comment>
<dbReference type="NCBIfam" id="TIGR00055">
    <property type="entry name" value="uppS"/>
    <property type="match status" value="1"/>
</dbReference>
<dbReference type="GO" id="GO:0045547">
    <property type="term" value="F:ditrans,polycis-polyprenyl diphosphate synthase [(2E,6E)-farnesyl diphosphate specific] activity"/>
    <property type="evidence" value="ECO:0007669"/>
    <property type="project" value="TreeGrafter"/>
</dbReference>
<accession>Q2L6D0</accession>
<proteinExistence type="inferred from homology"/>
<feature type="active site" evidence="5">
    <location>
        <position position="60"/>
    </location>
</feature>
<evidence type="ECO:0000256" key="2">
    <source>
        <dbReference type="ARBA" id="ARBA00022723"/>
    </source>
</evidence>
<evidence type="ECO:0000256" key="3">
    <source>
        <dbReference type="ARBA" id="ARBA00022842"/>
    </source>
</evidence>
<dbReference type="Pfam" id="PF01255">
    <property type="entry name" value="Prenyltransf"/>
    <property type="match status" value="1"/>
</dbReference>
<feature type="binding site" evidence="5">
    <location>
        <begin position="106"/>
        <end position="108"/>
    </location>
    <ligand>
        <name>substrate</name>
    </ligand>
</feature>
<feature type="binding site" evidence="5">
    <location>
        <begin position="237"/>
        <end position="239"/>
    </location>
    <ligand>
        <name>substrate</name>
    </ligand>
</feature>
<dbReference type="InterPro" id="IPR018520">
    <property type="entry name" value="UPP_synth-like_CS"/>
</dbReference>
<dbReference type="CDD" id="cd00475">
    <property type="entry name" value="Cis_IPPS"/>
    <property type="match status" value="1"/>
</dbReference>
<name>Q2L6D0_STREO</name>
<dbReference type="HAMAP" id="MF_01139">
    <property type="entry name" value="ISPT"/>
    <property type="match status" value="1"/>
</dbReference>
<comment type="cofactor">
    <cofactor evidence="5">
        <name>Mg(2+)</name>
        <dbReference type="ChEBI" id="CHEBI:18420"/>
    </cofactor>
    <text evidence="5">Binds 2 magnesium ions per subunit.</text>
</comment>
<feature type="binding site" evidence="5">
    <location>
        <position position="250"/>
    </location>
    <ligand>
        <name>Mg(2+)</name>
        <dbReference type="ChEBI" id="CHEBI:18420"/>
    </ligand>
</feature>
<dbReference type="GO" id="GO:0005886">
    <property type="term" value="C:plasma membrane"/>
    <property type="evidence" value="ECO:0007669"/>
    <property type="project" value="TreeGrafter"/>
</dbReference>
<organism evidence="7">
    <name type="scientific">Streptomyces sp. (strain KO-3988)</name>
    <dbReference type="NCBI Taxonomy" id="285219"/>
    <lineage>
        <taxon>Bacteria</taxon>
        <taxon>Bacillati</taxon>
        <taxon>Actinomycetota</taxon>
        <taxon>Actinomycetes</taxon>
        <taxon>Kitasatosporales</taxon>
        <taxon>Streptomycetaceae</taxon>
        <taxon>Streptomyces</taxon>
    </lineage>
</organism>
<feature type="region of interest" description="Disordered" evidence="6">
    <location>
        <begin position="1"/>
        <end position="22"/>
    </location>
</feature>
<evidence type="ECO:0000256" key="6">
    <source>
        <dbReference type="SAM" id="MobiDB-lite"/>
    </source>
</evidence>
<dbReference type="Gene3D" id="3.40.1180.10">
    <property type="entry name" value="Decaprenyl diphosphate synthase-like"/>
    <property type="match status" value="1"/>
</dbReference>
<comment type="function">
    <text evidence="5">Catalyzes the condensation of isopentenyl diphosphate (IPP) with allylic pyrophosphates generating different type of terpenoids.</text>
</comment>
<dbReference type="EMBL" id="AB212624">
    <property type="protein sequence ID" value="BAE78988.1"/>
    <property type="molecule type" value="Genomic_DNA"/>
</dbReference>
<evidence type="ECO:0000256" key="4">
    <source>
        <dbReference type="ARBA" id="ARBA00038453"/>
    </source>
</evidence>
<dbReference type="GO" id="GO:0033850">
    <property type="term" value="F:Z-farnesyl diphosphate synthase activity"/>
    <property type="evidence" value="ECO:0007669"/>
    <property type="project" value="TreeGrafter"/>
</dbReference>
<dbReference type="InterPro" id="IPR001441">
    <property type="entry name" value="UPP_synth-like"/>
</dbReference>
<comment type="similarity">
    <text evidence="4">Belongs to the UPP synthase family. Z-FPP synthase subfamily.</text>
</comment>
<dbReference type="AlphaFoldDB" id="Q2L6D0"/>
<feature type="binding site" evidence="5">
    <location>
        <begin position="61"/>
        <end position="64"/>
    </location>
    <ligand>
        <name>substrate</name>
    </ligand>
</feature>
<dbReference type="GO" id="GO:0016094">
    <property type="term" value="P:polyprenol biosynthetic process"/>
    <property type="evidence" value="ECO:0007669"/>
    <property type="project" value="TreeGrafter"/>
</dbReference>
<feature type="binding site" evidence="5">
    <location>
        <position position="60"/>
    </location>
    <ligand>
        <name>Mg(2+)</name>
        <dbReference type="ChEBI" id="CHEBI:18420"/>
    </ligand>
</feature>
<keyword evidence="3 5" id="KW-0460">Magnesium</keyword>
<protein>
    <recommendedName>
        <fullName evidence="5">Isoprenyl transferase</fullName>
        <ecNumber evidence="5">2.5.1.-</ecNumber>
    </recommendedName>
</protein>
<keyword evidence="2 5" id="KW-0479">Metal-binding</keyword>
<reference evidence="7" key="1">
    <citation type="journal article" date="2006" name="J. Bacteriol.">
        <title>Biosynthesis of a natural polyketide-isoprenoid hybrid compound, furaquinocin A: identification and heterologous expression of the gene cluster.</title>
        <authorList>
            <person name="Kawasaki T."/>
            <person name="Hayashi Y."/>
            <person name="Kuzuyama T."/>
            <person name="Furihata K."/>
            <person name="Itoh N."/>
            <person name="Seto H."/>
            <person name="Dairi T."/>
        </authorList>
    </citation>
    <scope>NUCLEOTIDE SEQUENCE</scope>
    <source>
        <strain evidence="7">KO-3988</strain>
    </source>
</reference>
<feature type="binding site" evidence="5">
    <location>
        <position position="65"/>
    </location>
    <ligand>
        <name>substrate</name>
    </ligand>
</feature>
<dbReference type="GO" id="GO:0000287">
    <property type="term" value="F:magnesium ion binding"/>
    <property type="evidence" value="ECO:0007669"/>
    <property type="project" value="UniProtKB-UniRule"/>
</dbReference>
<dbReference type="SUPFAM" id="SSF64005">
    <property type="entry name" value="Undecaprenyl diphosphate synthase"/>
    <property type="match status" value="1"/>
</dbReference>
<feature type="active site" description="Proton acceptor" evidence="5">
    <location>
        <position position="109"/>
    </location>
</feature>
<dbReference type="InterPro" id="IPR036424">
    <property type="entry name" value="UPP_synth-like_sf"/>
</dbReference>
<evidence type="ECO:0000256" key="1">
    <source>
        <dbReference type="ARBA" id="ARBA00022679"/>
    </source>
</evidence>
<feature type="binding site" evidence="5">
    <location>
        <position position="231"/>
    </location>
    <ligand>
        <name>substrate</name>
    </ligand>
</feature>
<evidence type="ECO:0000313" key="7">
    <source>
        <dbReference type="EMBL" id="BAE78988.1"/>
    </source>
</evidence>
<keyword evidence="1 5" id="KW-0808">Transferase</keyword>
<dbReference type="PANTHER" id="PTHR10291:SF43">
    <property type="entry name" value="DEHYDRODOLICHYL DIPHOSPHATE SYNTHASE COMPLEX SUBUNIT DHDDS"/>
    <property type="match status" value="1"/>
</dbReference>
<comment type="subunit">
    <text evidence="5">Homodimer.</text>
</comment>
<dbReference type="PROSITE" id="PS01066">
    <property type="entry name" value="UPP_SYNTHASE"/>
    <property type="match status" value="1"/>
</dbReference>
<dbReference type="PANTHER" id="PTHR10291">
    <property type="entry name" value="DEHYDRODOLICHYL DIPHOSPHATE SYNTHASE FAMILY MEMBER"/>
    <property type="match status" value="1"/>
</dbReference>